<dbReference type="InterPro" id="IPR005646">
    <property type="entry name" value="FapA"/>
</dbReference>
<dbReference type="Proteomes" id="UP000602284">
    <property type="component" value="Unassembled WGS sequence"/>
</dbReference>
<dbReference type="InterPro" id="IPR046866">
    <property type="entry name" value="FapA_N"/>
</dbReference>
<evidence type="ECO:0000313" key="2">
    <source>
        <dbReference type="EMBL" id="MBL0388938.1"/>
    </source>
</evidence>
<dbReference type="PANTHER" id="PTHR38032:SF1">
    <property type="entry name" value="RNA-BINDING PROTEIN KHPB N-TERMINAL DOMAIN-CONTAINING PROTEIN"/>
    <property type="match status" value="1"/>
</dbReference>
<reference evidence="2 3" key="1">
    <citation type="submission" date="2021-01" db="EMBL/GenBank/DDBJ databases">
        <title>Tumebacillus sp. strain ITR2 16S ribosomal RNA gene Genome sequencing and assembly.</title>
        <authorList>
            <person name="Kang M."/>
        </authorList>
    </citation>
    <scope>NUCLEOTIDE SEQUENCE [LARGE SCALE GENOMIC DNA]</scope>
    <source>
        <strain evidence="2 3">ITR2</strain>
    </source>
</reference>
<evidence type="ECO:0000313" key="3">
    <source>
        <dbReference type="Proteomes" id="UP000602284"/>
    </source>
</evidence>
<organism evidence="2 3">
    <name type="scientific">Tumebacillus amylolyticus</name>
    <dbReference type="NCBI Taxonomy" id="2801339"/>
    <lineage>
        <taxon>Bacteria</taxon>
        <taxon>Bacillati</taxon>
        <taxon>Bacillota</taxon>
        <taxon>Bacilli</taxon>
        <taxon>Bacillales</taxon>
        <taxon>Alicyclobacillaceae</taxon>
        <taxon>Tumebacillus</taxon>
    </lineage>
</organism>
<protein>
    <submittedName>
        <fullName evidence="2">DUF342 domain-containing protein</fullName>
    </submittedName>
</protein>
<proteinExistence type="predicted"/>
<dbReference type="RefSeq" id="WP_201637934.1">
    <property type="nucleotide sequence ID" value="NZ_JAEQNB010000007.1"/>
</dbReference>
<accession>A0ABS1JFB4</accession>
<gene>
    <name evidence="2" type="ORF">JJB07_20280</name>
</gene>
<feature type="domain" description="Flagellar Assembly Protein A N-terminal region" evidence="1">
    <location>
        <begin position="17"/>
        <end position="190"/>
    </location>
</feature>
<evidence type="ECO:0000259" key="1">
    <source>
        <dbReference type="Pfam" id="PF20250"/>
    </source>
</evidence>
<dbReference type="Pfam" id="PF03961">
    <property type="entry name" value="FapA"/>
    <property type="match status" value="1"/>
</dbReference>
<dbReference type="Pfam" id="PF20250">
    <property type="entry name" value="FapA_N"/>
    <property type="match status" value="1"/>
</dbReference>
<comment type="caution">
    <text evidence="2">The sequence shown here is derived from an EMBL/GenBank/DDBJ whole genome shotgun (WGS) entry which is preliminary data.</text>
</comment>
<name>A0ABS1JFB4_9BACL</name>
<keyword evidence="3" id="KW-1185">Reference proteome</keyword>
<dbReference type="PANTHER" id="PTHR38032">
    <property type="entry name" value="POLYMERASE-RELATED"/>
    <property type="match status" value="1"/>
</dbReference>
<dbReference type="EMBL" id="JAEQNB010000007">
    <property type="protein sequence ID" value="MBL0388938.1"/>
    <property type="molecule type" value="Genomic_DNA"/>
</dbReference>
<sequence length="477" mass="52005">MATRQEEMSWWAKNSKVTIDQGGLAASLSLSETLLEEQELPALNYDCLVDHLRQNGVSYGVDMVSCQQLVMNPRAYIGGKTKIAMGKEPINGENASIEIMINNESEQSPRMLEDGRVDFYNLGVVNTVLKGQLLARKTPATEGIQGVGVGGAALMAKPGRDVRLPAGKNTTISEDTLNLLADADGHVSYNPRESKINVFNVFEVKGDVDFSVGNIDFLGNVKVNGSVLPGFKIVAAGDIEVAGFVDGAILEAGGDILIRGGVQMRSKGLIKASGTVRSRFMQGANVEAGLDVIVRDSIMHCHISAGRHVLMEAQKSVIVGGLVRAGEEVRTRTLGSPMATPTEIEVGVHPHLRTEMQELQVRLKELYLHVDKTKKALALLDNMAGVGNQLPPEKEALRQNLTHTYEHYQHEEEELMYRRSEIEVILLDTRNAKVFVTDVAYAGVKLTLGQQVTYLRDPQRGPVVYGISDGEITSSRF</sequence>
<dbReference type="InterPro" id="IPR046865">
    <property type="entry name" value="FapA_b_solenoid"/>
</dbReference>